<dbReference type="Proteomes" id="UP000281261">
    <property type="component" value="Unassembled WGS sequence"/>
</dbReference>
<keyword evidence="1" id="KW-1133">Transmembrane helix</keyword>
<proteinExistence type="predicted"/>
<feature type="transmembrane region" description="Helical" evidence="1">
    <location>
        <begin position="20"/>
        <end position="44"/>
    </location>
</feature>
<sequence length="440" mass="47254">MSGIIEGVDNKKRHFWLRFLEWDLTTTIAGSVALALIIGFGFAASTPIVKFDFQGSAIDDIVSGGTPVMGSLDLYPEQGPGDIVYGWTNANILEYSDQDVSDKLKKDSNSGATSNTFKISGLAAKKYTFRFTVGSSDVDFSTGIVFSPQMTTSLVSEAGEWVTKDVVYEVGEDEDPLTLDFSSPDGTNWGIAGLAVYEADEPIIPPSFDLAVSPNHASVLAGNSTEFSVGVTPDKEYIYAIDFSVLNLPAGMTAEFVPSRMEDPPGSSTLTITTTASLAPTVYGVTIRAAGVDDPEAVVRTTTINITVAKAAEEREEDKDEDTEEIFGELPKATDSERVEESIEGFINVDKYIREVESEQLVIDKDLDEINKVALEFAAFPVVDLPPIPSTSTESALQTLTALGIIDTVVSSAPPGVRAYDEPQNLWQRFMGAIFSPAGG</sequence>
<protein>
    <submittedName>
        <fullName evidence="2">Uncharacterized protein</fullName>
    </submittedName>
</protein>
<evidence type="ECO:0000256" key="1">
    <source>
        <dbReference type="SAM" id="Phobius"/>
    </source>
</evidence>
<comment type="caution">
    <text evidence="2">The sequence shown here is derived from an EMBL/GenBank/DDBJ whole genome shotgun (WGS) entry which is preliminary data.</text>
</comment>
<organism evidence="2 3">
    <name type="scientific">candidate division Kazan bacterium</name>
    <dbReference type="NCBI Taxonomy" id="2202143"/>
    <lineage>
        <taxon>Bacteria</taxon>
        <taxon>Bacteria division Kazan-3B-28</taxon>
    </lineage>
</organism>
<evidence type="ECO:0000313" key="3">
    <source>
        <dbReference type="Proteomes" id="UP000281261"/>
    </source>
</evidence>
<name>A0A420ZD06_UNCK3</name>
<reference evidence="2 3" key="1">
    <citation type="submission" date="2018-06" db="EMBL/GenBank/DDBJ databases">
        <title>Extensive metabolic versatility and redundancy in microbially diverse, dynamic hydrothermal sediments.</title>
        <authorList>
            <person name="Dombrowski N."/>
            <person name="Teske A."/>
            <person name="Baker B.J."/>
        </authorList>
    </citation>
    <scope>NUCLEOTIDE SEQUENCE [LARGE SCALE GENOMIC DNA]</scope>
    <source>
        <strain evidence="2">B79_G16</strain>
    </source>
</reference>
<keyword evidence="1" id="KW-0812">Transmembrane</keyword>
<accession>A0A420ZD06</accession>
<evidence type="ECO:0000313" key="2">
    <source>
        <dbReference type="EMBL" id="RLC37392.1"/>
    </source>
</evidence>
<gene>
    <name evidence="2" type="ORF">DRH29_02225</name>
</gene>
<keyword evidence="1" id="KW-0472">Membrane</keyword>
<dbReference type="AlphaFoldDB" id="A0A420ZD06"/>
<dbReference type="EMBL" id="QMNG01000005">
    <property type="protein sequence ID" value="RLC37392.1"/>
    <property type="molecule type" value="Genomic_DNA"/>
</dbReference>